<dbReference type="InterPro" id="IPR000182">
    <property type="entry name" value="GNAT_dom"/>
</dbReference>
<dbReference type="PROSITE" id="PS51186">
    <property type="entry name" value="GNAT"/>
    <property type="match status" value="1"/>
</dbReference>
<evidence type="ECO:0000313" key="2">
    <source>
        <dbReference type="EMBL" id="MCK1792560.1"/>
    </source>
</evidence>
<dbReference type="Gene3D" id="3.40.630.30">
    <property type="match status" value="1"/>
</dbReference>
<dbReference type="EMBL" id="JAKNRW010000021">
    <property type="protein sequence ID" value="MCK1792560.1"/>
    <property type="molecule type" value="Genomic_DNA"/>
</dbReference>
<sequence length="221" mass="25625">MIVQQLIQKSQTKIRKNGLSSAIHQLLLKTVNVFMLFKILRGVTLQKVDETFLDYPSHLKPMFLSEQMMRHYARDPVNEMPESFIEESLAKGDQCFGIFDGAVLASYGWYSRQPTHIDPPELFLHFSPSFVYMYKGFTHHDYRGQRLHAIGMNLALKHYLEKGYQGLVSYVESSNFDSLKSIYRLGYLNVGSIYLIRLFGRYQSFTSKGCEPFDLALKRLV</sequence>
<reference evidence="2 3" key="1">
    <citation type="submission" date="2022-02" db="EMBL/GenBank/DDBJ databases">
        <title>Comparative genomics of the first Antarctic Pseudomonas spp. capable of biotransforming 2,4,6-Trinitrotoluene.</title>
        <authorList>
            <person name="Cabrera M.A."/>
            <person name="Marquez S.L."/>
            <person name="Perez-Donoso J.M."/>
        </authorList>
    </citation>
    <scope>NUCLEOTIDE SEQUENCE [LARGE SCALE GENOMIC DNA]</scope>
    <source>
        <strain evidence="2 3">TNT19</strain>
    </source>
</reference>
<accession>A0ABT0F3H3</accession>
<organism evidence="2 3">
    <name type="scientific">Pseudomonas violetae</name>
    <dbReference type="NCBI Taxonomy" id="2915813"/>
    <lineage>
        <taxon>Bacteria</taxon>
        <taxon>Pseudomonadati</taxon>
        <taxon>Pseudomonadota</taxon>
        <taxon>Gammaproteobacteria</taxon>
        <taxon>Pseudomonadales</taxon>
        <taxon>Pseudomonadaceae</taxon>
        <taxon>Pseudomonas</taxon>
    </lineage>
</organism>
<evidence type="ECO:0000259" key="1">
    <source>
        <dbReference type="PROSITE" id="PS51186"/>
    </source>
</evidence>
<dbReference type="RefSeq" id="WP_247292786.1">
    <property type="nucleotide sequence ID" value="NZ_JAKNRW010000021.1"/>
</dbReference>
<dbReference type="Proteomes" id="UP001299876">
    <property type="component" value="Unassembled WGS sequence"/>
</dbReference>
<comment type="caution">
    <text evidence="2">The sequence shown here is derived from an EMBL/GenBank/DDBJ whole genome shotgun (WGS) entry which is preliminary data.</text>
</comment>
<feature type="domain" description="N-acetyltransferase" evidence="1">
    <location>
        <begin position="57"/>
        <end position="208"/>
    </location>
</feature>
<gene>
    <name evidence="2" type="ORF">L9059_20715</name>
</gene>
<evidence type="ECO:0000313" key="3">
    <source>
        <dbReference type="Proteomes" id="UP001299876"/>
    </source>
</evidence>
<proteinExistence type="predicted"/>
<keyword evidence="3" id="KW-1185">Reference proteome</keyword>
<name>A0ABT0F3H3_9PSED</name>
<dbReference type="SUPFAM" id="SSF55729">
    <property type="entry name" value="Acyl-CoA N-acyltransferases (Nat)"/>
    <property type="match status" value="1"/>
</dbReference>
<protein>
    <submittedName>
        <fullName evidence="2">GNAT family acetyltransferase</fullName>
    </submittedName>
</protein>
<dbReference type="InterPro" id="IPR016181">
    <property type="entry name" value="Acyl_CoA_acyltransferase"/>
</dbReference>